<dbReference type="AlphaFoldDB" id="A0A3P7R083"/>
<dbReference type="OrthoDB" id="5877528at2759"/>
<accession>A0A3P7R083</accession>
<evidence type="ECO:0000313" key="1">
    <source>
        <dbReference type="EMBL" id="VDN37542.1"/>
    </source>
</evidence>
<evidence type="ECO:0000313" key="2">
    <source>
        <dbReference type="Proteomes" id="UP000271889"/>
    </source>
</evidence>
<name>A0A3P7R083_CYLGO</name>
<sequence length="117" mass="13243">MTWLFREVDSASVIIAVLTHWDANDKEVSRAAVVRTIELLGSDMSCCVLTVGEMCSLMNKLAERHIRDKKLLPLLSARITELVLDNSIAKKDGFSHNPLWKYFPVIIPPYLSVNLCR</sequence>
<reference evidence="1 2" key="1">
    <citation type="submission" date="2018-11" db="EMBL/GenBank/DDBJ databases">
        <authorList>
            <consortium name="Pathogen Informatics"/>
        </authorList>
    </citation>
    <scope>NUCLEOTIDE SEQUENCE [LARGE SCALE GENOMIC DNA]</scope>
</reference>
<keyword evidence="2" id="KW-1185">Reference proteome</keyword>
<gene>
    <name evidence="1" type="ORF">CGOC_LOCUS13498</name>
</gene>
<dbReference type="EMBL" id="UYRV01131995">
    <property type="protein sequence ID" value="VDN37542.1"/>
    <property type="molecule type" value="Genomic_DNA"/>
</dbReference>
<organism evidence="1 2">
    <name type="scientific">Cylicostephanus goldi</name>
    <name type="common">Nematode worm</name>
    <dbReference type="NCBI Taxonomy" id="71465"/>
    <lineage>
        <taxon>Eukaryota</taxon>
        <taxon>Metazoa</taxon>
        <taxon>Ecdysozoa</taxon>
        <taxon>Nematoda</taxon>
        <taxon>Chromadorea</taxon>
        <taxon>Rhabditida</taxon>
        <taxon>Rhabditina</taxon>
        <taxon>Rhabditomorpha</taxon>
        <taxon>Strongyloidea</taxon>
        <taxon>Strongylidae</taxon>
        <taxon>Cylicostephanus</taxon>
    </lineage>
</organism>
<protein>
    <submittedName>
        <fullName evidence="1">Uncharacterized protein</fullName>
    </submittedName>
</protein>
<dbReference type="Proteomes" id="UP000271889">
    <property type="component" value="Unassembled WGS sequence"/>
</dbReference>
<proteinExistence type="predicted"/>